<feature type="domain" description="THAP-type" evidence="13">
    <location>
        <begin position="1"/>
        <end position="77"/>
    </location>
</feature>
<evidence type="ECO:0000256" key="9">
    <source>
        <dbReference type="ARBA" id="ARBA00023163"/>
    </source>
</evidence>
<protein>
    <recommendedName>
        <fullName evidence="13">THAP-type domain-containing protein</fullName>
    </recommendedName>
</protein>
<keyword evidence="11" id="KW-0131">Cell cycle</keyword>
<evidence type="ECO:0000256" key="2">
    <source>
        <dbReference type="ARBA" id="ARBA00006177"/>
    </source>
</evidence>
<name>A0AAQ4ETW4_AMBAM</name>
<dbReference type="InterPro" id="IPR026516">
    <property type="entry name" value="THAP1/10"/>
</dbReference>
<keyword evidence="7" id="KW-0175">Coiled coil</keyword>
<dbReference type="PANTHER" id="PTHR46600">
    <property type="entry name" value="THAP DOMAIN-CONTAINING"/>
    <property type="match status" value="1"/>
</dbReference>
<dbReference type="InterPro" id="IPR006612">
    <property type="entry name" value="THAP_Znf"/>
</dbReference>
<comment type="caution">
    <text evidence="14">The sequence shown here is derived from an EMBL/GenBank/DDBJ whole genome shotgun (WGS) entry which is preliminary data.</text>
</comment>
<keyword evidence="5" id="KW-0862">Zinc</keyword>
<evidence type="ECO:0000256" key="3">
    <source>
        <dbReference type="ARBA" id="ARBA00022723"/>
    </source>
</evidence>
<evidence type="ECO:0000256" key="7">
    <source>
        <dbReference type="ARBA" id="ARBA00023054"/>
    </source>
</evidence>
<proteinExistence type="inferred from homology"/>
<dbReference type="GO" id="GO:0008270">
    <property type="term" value="F:zinc ion binding"/>
    <property type="evidence" value="ECO:0007669"/>
    <property type="project" value="UniProtKB-KW"/>
</dbReference>
<evidence type="ECO:0000313" key="14">
    <source>
        <dbReference type="EMBL" id="KAK8778028.1"/>
    </source>
</evidence>
<reference evidence="14 15" key="1">
    <citation type="journal article" date="2023" name="Arcadia Sci">
        <title>De novo assembly of a long-read Amblyomma americanum tick genome.</title>
        <authorList>
            <person name="Chou S."/>
            <person name="Poskanzer K.E."/>
            <person name="Rollins M."/>
            <person name="Thuy-Boun P.S."/>
        </authorList>
    </citation>
    <scope>NUCLEOTIDE SEQUENCE [LARGE SCALE GENOMIC DNA]</scope>
    <source>
        <strain evidence="14">F_SG_1</strain>
        <tissue evidence="14">Salivary glands</tissue>
    </source>
</reference>
<keyword evidence="4 12" id="KW-0863">Zinc-finger</keyword>
<evidence type="ECO:0000256" key="5">
    <source>
        <dbReference type="ARBA" id="ARBA00022833"/>
    </source>
</evidence>
<dbReference type="AlphaFoldDB" id="A0AAQ4ETW4"/>
<sequence>MKCYVPGFRSRTKEHRPGVSFHRFPKDPKLKTFWREALERDGTWTPSKWSCVCSIHYKSGDFMVSGRLYQRPCRQFHRQLLMWPQKMWTFRISLLLWTCQVTCQHRKMSW</sequence>
<evidence type="ECO:0000256" key="12">
    <source>
        <dbReference type="PROSITE-ProRule" id="PRU00309"/>
    </source>
</evidence>
<evidence type="ECO:0000256" key="10">
    <source>
        <dbReference type="ARBA" id="ARBA00023242"/>
    </source>
</evidence>
<dbReference type="Pfam" id="PF05485">
    <property type="entry name" value="THAP"/>
    <property type="match status" value="1"/>
</dbReference>
<dbReference type="InterPro" id="IPR038441">
    <property type="entry name" value="THAP_Znf_sf"/>
</dbReference>
<keyword evidence="10" id="KW-0539">Nucleus</keyword>
<keyword evidence="9" id="KW-0804">Transcription</keyword>
<evidence type="ECO:0000256" key="1">
    <source>
        <dbReference type="ARBA" id="ARBA00004642"/>
    </source>
</evidence>
<evidence type="ECO:0000256" key="6">
    <source>
        <dbReference type="ARBA" id="ARBA00023015"/>
    </source>
</evidence>
<accession>A0AAQ4ETW4</accession>
<dbReference type="SUPFAM" id="SSF57716">
    <property type="entry name" value="Glucocorticoid receptor-like (DNA-binding domain)"/>
    <property type="match status" value="1"/>
</dbReference>
<keyword evidence="15" id="KW-1185">Reference proteome</keyword>
<dbReference type="Proteomes" id="UP001321473">
    <property type="component" value="Unassembled WGS sequence"/>
</dbReference>
<dbReference type="Gene3D" id="6.20.210.20">
    <property type="entry name" value="THAP domain"/>
    <property type="match status" value="1"/>
</dbReference>
<organism evidence="14 15">
    <name type="scientific">Amblyomma americanum</name>
    <name type="common">Lone star tick</name>
    <dbReference type="NCBI Taxonomy" id="6943"/>
    <lineage>
        <taxon>Eukaryota</taxon>
        <taxon>Metazoa</taxon>
        <taxon>Ecdysozoa</taxon>
        <taxon>Arthropoda</taxon>
        <taxon>Chelicerata</taxon>
        <taxon>Arachnida</taxon>
        <taxon>Acari</taxon>
        <taxon>Parasitiformes</taxon>
        <taxon>Ixodida</taxon>
        <taxon>Ixodoidea</taxon>
        <taxon>Ixodidae</taxon>
        <taxon>Amblyomminae</taxon>
        <taxon>Amblyomma</taxon>
    </lineage>
</organism>
<keyword evidence="6" id="KW-0805">Transcription regulation</keyword>
<dbReference type="PANTHER" id="PTHR46600:SF1">
    <property type="entry name" value="THAP DOMAIN-CONTAINING PROTEIN 1"/>
    <property type="match status" value="1"/>
</dbReference>
<keyword evidence="8 12" id="KW-0238">DNA-binding</keyword>
<evidence type="ECO:0000256" key="8">
    <source>
        <dbReference type="ARBA" id="ARBA00023125"/>
    </source>
</evidence>
<evidence type="ECO:0000256" key="11">
    <source>
        <dbReference type="ARBA" id="ARBA00023306"/>
    </source>
</evidence>
<evidence type="ECO:0000313" key="15">
    <source>
        <dbReference type="Proteomes" id="UP001321473"/>
    </source>
</evidence>
<dbReference type="GO" id="GO:0005654">
    <property type="term" value="C:nucleoplasm"/>
    <property type="evidence" value="ECO:0007669"/>
    <property type="project" value="UniProtKB-SubCell"/>
</dbReference>
<comment type="subcellular location">
    <subcellularLocation>
        <location evidence="1">Nucleus</location>
        <location evidence="1">Nucleoplasm</location>
    </subcellularLocation>
</comment>
<evidence type="ECO:0000256" key="4">
    <source>
        <dbReference type="ARBA" id="ARBA00022771"/>
    </source>
</evidence>
<keyword evidence="3" id="KW-0479">Metal-binding</keyword>
<dbReference type="PROSITE" id="PS50950">
    <property type="entry name" value="ZF_THAP"/>
    <property type="match status" value="1"/>
</dbReference>
<comment type="similarity">
    <text evidence="2">Belongs to the THAP1 family.</text>
</comment>
<dbReference type="EMBL" id="JARKHS020011170">
    <property type="protein sequence ID" value="KAK8778028.1"/>
    <property type="molecule type" value="Genomic_DNA"/>
</dbReference>
<evidence type="ECO:0000259" key="13">
    <source>
        <dbReference type="PROSITE" id="PS50950"/>
    </source>
</evidence>
<gene>
    <name evidence="14" type="ORF">V5799_020631</name>
</gene>
<dbReference type="GO" id="GO:0043565">
    <property type="term" value="F:sequence-specific DNA binding"/>
    <property type="evidence" value="ECO:0007669"/>
    <property type="project" value="InterPro"/>
</dbReference>